<evidence type="ECO:0000313" key="2">
    <source>
        <dbReference type="Proteomes" id="UP000789920"/>
    </source>
</evidence>
<sequence length="64" mass="7073">LKGHRGITGNELADKLAKQGAAIKINESKKLSLYNAFMKTNLPIVKKNNPDLEHKDAFKLVVSI</sequence>
<proteinExistence type="predicted"/>
<dbReference type="Proteomes" id="UP000789920">
    <property type="component" value="Unassembled WGS sequence"/>
</dbReference>
<reference evidence="1" key="1">
    <citation type="submission" date="2021-06" db="EMBL/GenBank/DDBJ databases">
        <authorList>
            <person name="Kallberg Y."/>
            <person name="Tangrot J."/>
            <person name="Rosling A."/>
        </authorList>
    </citation>
    <scope>NUCLEOTIDE SEQUENCE</scope>
    <source>
        <strain evidence="1">MA461A</strain>
    </source>
</reference>
<keyword evidence="2" id="KW-1185">Reference proteome</keyword>
<name>A0ACA9QZC7_9GLOM</name>
<dbReference type="EMBL" id="CAJVQC010040122">
    <property type="protein sequence ID" value="CAG8770124.1"/>
    <property type="molecule type" value="Genomic_DNA"/>
</dbReference>
<comment type="caution">
    <text evidence="1">The sequence shown here is derived from an EMBL/GenBank/DDBJ whole genome shotgun (WGS) entry which is preliminary data.</text>
</comment>
<accession>A0ACA9QZC7</accession>
<organism evidence="1 2">
    <name type="scientific">Racocetra persica</name>
    <dbReference type="NCBI Taxonomy" id="160502"/>
    <lineage>
        <taxon>Eukaryota</taxon>
        <taxon>Fungi</taxon>
        <taxon>Fungi incertae sedis</taxon>
        <taxon>Mucoromycota</taxon>
        <taxon>Glomeromycotina</taxon>
        <taxon>Glomeromycetes</taxon>
        <taxon>Diversisporales</taxon>
        <taxon>Gigasporaceae</taxon>
        <taxon>Racocetra</taxon>
    </lineage>
</organism>
<gene>
    <name evidence="1" type="ORF">RPERSI_LOCUS16305</name>
</gene>
<protein>
    <submittedName>
        <fullName evidence="1">25116_t:CDS:1</fullName>
    </submittedName>
</protein>
<feature type="non-terminal residue" evidence="1">
    <location>
        <position position="1"/>
    </location>
</feature>
<evidence type="ECO:0000313" key="1">
    <source>
        <dbReference type="EMBL" id="CAG8770124.1"/>
    </source>
</evidence>